<feature type="signal peptide" evidence="2">
    <location>
        <begin position="1"/>
        <end position="23"/>
    </location>
</feature>
<evidence type="ECO:0000256" key="2">
    <source>
        <dbReference type="SAM" id="SignalP"/>
    </source>
</evidence>
<feature type="compositionally biased region" description="Low complexity" evidence="1">
    <location>
        <begin position="312"/>
        <end position="321"/>
    </location>
</feature>
<accession>A0A0L6UHG2</accession>
<feature type="chain" id="PRO_5005567476" evidence="2">
    <location>
        <begin position="24"/>
        <end position="321"/>
    </location>
</feature>
<feature type="region of interest" description="Disordered" evidence="1">
    <location>
        <begin position="277"/>
        <end position="321"/>
    </location>
</feature>
<sequence length="321" mass="33519">MNPTACLIVKISILVALSCQVLGSDHFGGAGGLELLEGRLDTLRQTNAKLRRRQLSFADAPAAVDTKPDGTQPIDPTKADPTKTDPTRTDATNTDPTKTDGTKTDTKQAQAGGDTAAGGNNGKLSKEEQLATQLFEGIIEMGVGLDSVTNLGSTTKQIVDQSQKVSEIVPKVQTLVQDLLSSAPNKSDQLTKAVEASSQAGDALIKSLKVIEAKPDDANTIKQEFKNMENSFKQILTSKLGLIFYLPSKKKKVRADPADKMGDDVLCIMGKSLGRCSCSGASPASSIGAEGGRGKLQDAGAANQPADDKKAAPAGADKPAQ</sequence>
<keyword evidence="4" id="KW-1185">Reference proteome</keyword>
<protein>
    <submittedName>
        <fullName evidence="3">Uncharacterized protein</fullName>
    </submittedName>
</protein>
<gene>
    <name evidence="3" type="ORF">VP01_5g8</name>
</gene>
<proteinExistence type="predicted"/>
<evidence type="ECO:0000313" key="3">
    <source>
        <dbReference type="EMBL" id="KNZ47971.1"/>
    </source>
</evidence>
<name>A0A0L6UHG2_9BASI</name>
<organism evidence="3 4">
    <name type="scientific">Puccinia sorghi</name>
    <dbReference type="NCBI Taxonomy" id="27349"/>
    <lineage>
        <taxon>Eukaryota</taxon>
        <taxon>Fungi</taxon>
        <taxon>Dikarya</taxon>
        <taxon>Basidiomycota</taxon>
        <taxon>Pucciniomycotina</taxon>
        <taxon>Pucciniomycetes</taxon>
        <taxon>Pucciniales</taxon>
        <taxon>Pucciniaceae</taxon>
        <taxon>Puccinia</taxon>
    </lineage>
</organism>
<dbReference type="VEuPathDB" id="FungiDB:VP01_5g8"/>
<evidence type="ECO:0000313" key="4">
    <source>
        <dbReference type="Proteomes" id="UP000037035"/>
    </source>
</evidence>
<comment type="caution">
    <text evidence="3">The sequence shown here is derived from an EMBL/GenBank/DDBJ whole genome shotgun (WGS) entry which is preliminary data.</text>
</comment>
<reference evidence="3 4" key="1">
    <citation type="submission" date="2015-08" db="EMBL/GenBank/DDBJ databases">
        <title>Next Generation Sequencing and Analysis of the Genome of Puccinia sorghi L Schw, the Causal Agent of Maize Common Rust.</title>
        <authorList>
            <person name="Rochi L."/>
            <person name="Burguener G."/>
            <person name="Darino M."/>
            <person name="Turjanski A."/>
            <person name="Kreff E."/>
            <person name="Dieguez M.J."/>
            <person name="Sacco F."/>
        </authorList>
    </citation>
    <scope>NUCLEOTIDE SEQUENCE [LARGE SCALE GENOMIC DNA]</scope>
    <source>
        <strain evidence="3 4">RO10H11247</strain>
    </source>
</reference>
<dbReference type="Proteomes" id="UP000037035">
    <property type="component" value="Unassembled WGS sequence"/>
</dbReference>
<dbReference type="EMBL" id="LAVV01011275">
    <property type="protein sequence ID" value="KNZ47971.1"/>
    <property type="molecule type" value="Genomic_DNA"/>
</dbReference>
<dbReference type="OrthoDB" id="2507114at2759"/>
<evidence type="ECO:0000256" key="1">
    <source>
        <dbReference type="SAM" id="MobiDB-lite"/>
    </source>
</evidence>
<feature type="region of interest" description="Disordered" evidence="1">
    <location>
        <begin position="59"/>
        <end position="123"/>
    </location>
</feature>
<dbReference type="AlphaFoldDB" id="A0A0L6UHG2"/>
<feature type="compositionally biased region" description="Basic and acidic residues" evidence="1">
    <location>
        <begin position="77"/>
        <end position="88"/>
    </location>
</feature>
<keyword evidence="2" id="KW-0732">Signal</keyword>
<feature type="compositionally biased region" description="Basic and acidic residues" evidence="1">
    <location>
        <begin position="97"/>
        <end position="106"/>
    </location>
</feature>